<keyword evidence="3" id="KW-1185">Reference proteome</keyword>
<dbReference type="Proteomes" id="UP001597389">
    <property type="component" value="Unassembled WGS sequence"/>
</dbReference>
<dbReference type="Gene3D" id="3.20.20.100">
    <property type="entry name" value="NADP-dependent oxidoreductase domain"/>
    <property type="match status" value="1"/>
</dbReference>
<dbReference type="SUPFAM" id="SSF51430">
    <property type="entry name" value="NAD(P)-linked oxidoreductase"/>
    <property type="match status" value="1"/>
</dbReference>
<name>A0ABW4ZAS8_9BACT</name>
<dbReference type="RefSeq" id="WP_377087296.1">
    <property type="nucleotide sequence ID" value="NZ_JBHSJL010000014.1"/>
</dbReference>
<organism evidence="2 3">
    <name type="scientific">Rubritalea tangerina</name>
    <dbReference type="NCBI Taxonomy" id="430798"/>
    <lineage>
        <taxon>Bacteria</taxon>
        <taxon>Pseudomonadati</taxon>
        <taxon>Verrucomicrobiota</taxon>
        <taxon>Verrucomicrobiia</taxon>
        <taxon>Verrucomicrobiales</taxon>
        <taxon>Rubritaleaceae</taxon>
        <taxon>Rubritalea</taxon>
    </lineage>
</organism>
<dbReference type="InterPro" id="IPR023210">
    <property type="entry name" value="NADP_OxRdtase_dom"/>
</dbReference>
<reference evidence="3" key="1">
    <citation type="journal article" date="2019" name="Int. J. Syst. Evol. Microbiol.">
        <title>The Global Catalogue of Microorganisms (GCM) 10K type strain sequencing project: providing services to taxonomists for standard genome sequencing and annotation.</title>
        <authorList>
            <consortium name="The Broad Institute Genomics Platform"/>
            <consortium name="The Broad Institute Genome Sequencing Center for Infectious Disease"/>
            <person name="Wu L."/>
            <person name="Ma J."/>
        </authorList>
    </citation>
    <scope>NUCLEOTIDE SEQUENCE [LARGE SCALE GENOMIC DNA]</scope>
    <source>
        <strain evidence="3">CCUG 57942</strain>
    </source>
</reference>
<dbReference type="CDD" id="cd19097">
    <property type="entry name" value="AKR_unchar"/>
    <property type="match status" value="1"/>
</dbReference>
<feature type="domain" description="NADP-dependent oxidoreductase" evidence="1">
    <location>
        <begin position="2"/>
        <end position="263"/>
    </location>
</feature>
<protein>
    <submittedName>
        <fullName evidence="2">Aldo/keto reductase</fullName>
    </submittedName>
</protein>
<accession>A0ABW4ZAS8</accession>
<dbReference type="InterPro" id="IPR020471">
    <property type="entry name" value="AKR"/>
</dbReference>
<dbReference type="Pfam" id="PF00248">
    <property type="entry name" value="Aldo_ket_red"/>
    <property type="match status" value="1"/>
</dbReference>
<proteinExistence type="predicted"/>
<gene>
    <name evidence="2" type="ORF">ACFSW8_08725</name>
</gene>
<dbReference type="EMBL" id="JBHUJB010000035">
    <property type="protein sequence ID" value="MFD2158979.1"/>
    <property type="molecule type" value="Genomic_DNA"/>
</dbReference>
<comment type="caution">
    <text evidence="2">The sequence shown here is derived from an EMBL/GenBank/DDBJ whole genome shotgun (WGS) entry which is preliminary data.</text>
</comment>
<dbReference type="InterPro" id="IPR036812">
    <property type="entry name" value="NAD(P)_OxRdtase_dom_sf"/>
</dbReference>
<evidence type="ECO:0000259" key="1">
    <source>
        <dbReference type="Pfam" id="PF00248"/>
    </source>
</evidence>
<evidence type="ECO:0000313" key="2">
    <source>
        <dbReference type="EMBL" id="MFD2158979.1"/>
    </source>
</evidence>
<evidence type="ECO:0000313" key="3">
    <source>
        <dbReference type="Proteomes" id="UP001597389"/>
    </source>
</evidence>
<sequence length="293" mass="32440">MRLVTGTAQLGLDYGVANESGMPDIHRALEIVEQSFRNGINCFDTAKCYGEAESVLGECFSMLSSDYVREASVITKIATLGSREEIDSQIQDSIDKLQLAKLAGVMLHSPSELYEADEAVLEHFFNLTNSGSVGKVGVSVYTVDEAELAVEKFGAKIIQVPSNLFDRSFVDAGFFQKCRERGVRVYVRSLFLQGLFFLPLTSPQLKGIPGAHQALVLLHAFCERHACSIQELCFADAARFMEGDLVIGAEKPEQLLKNIDFAKKAENRLDIAEAWKSELNKLGPVLVDPRKWR</sequence>
<dbReference type="PANTHER" id="PTHR42686:SF1">
    <property type="entry name" value="GH17980P-RELATED"/>
    <property type="match status" value="1"/>
</dbReference>
<dbReference type="PANTHER" id="PTHR42686">
    <property type="entry name" value="GH17980P-RELATED"/>
    <property type="match status" value="1"/>
</dbReference>